<dbReference type="Proteomes" id="UP001159363">
    <property type="component" value="Chromosome 3"/>
</dbReference>
<evidence type="ECO:0008006" key="3">
    <source>
        <dbReference type="Google" id="ProtNLM"/>
    </source>
</evidence>
<name>A0ABQ9I2B7_9NEOP</name>
<protein>
    <recommendedName>
        <fullName evidence="3">HAT C-terminal dimerisation domain-containing protein</fullName>
    </recommendedName>
</protein>
<accession>A0ABQ9I2B7</accession>
<organism evidence="1 2">
    <name type="scientific">Dryococelus australis</name>
    <dbReference type="NCBI Taxonomy" id="614101"/>
    <lineage>
        <taxon>Eukaryota</taxon>
        <taxon>Metazoa</taxon>
        <taxon>Ecdysozoa</taxon>
        <taxon>Arthropoda</taxon>
        <taxon>Hexapoda</taxon>
        <taxon>Insecta</taxon>
        <taxon>Pterygota</taxon>
        <taxon>Neoptera</taxon>
        <taxon>Polyneoptera</taxon>
        <taxon>Phasmatodea</taxon>
        <taxon>Verophasmatodea</taxon>
        <taxon>Anareolatae</taxon>
        <taxon>Phasmatidae</taxon>
        <taxon>Eurycanthinae</taxon>
        <taxon>Dryococelus</taxon>
    </lineage>
</organism>
<gene>
    <name evidence="1" type="ORF">PR048_010288</name>
</gene>
<dbReference type="EMBL" id="JARBHB010000003">
    <property type="protein sequence ID" value="KAJ8890779.1"/>
    <property type="molecule type" value="Genomic_DNA"/>
</dbReference>
<evidence type="ECO:0000313" key="2">
    <source>
        <dbReference type="Proteomes" id="UP001159363"/>
    </source>
</evidence>
<evidence type="ECO:0000313" key="1">
    <source>
        <dbReference type="EMBL" id="KAJ8890779.1"/>
    </source>
</evidence>
<keyword evidence="2" id="KW-1185">Reference proteome</keyword>
<comment type="caution">
    <text evidence="1">The sequence shown here is derived from an EMBL/GenBank/DDBJ whole genome shotgun (WGS) entry which is preliminary data.</text>
</comment>
<sequence length="207" mass="23358">MARICKPAAINEYGCACDEVSSELTEIKALTCVSFESTGSLHCSLLTHSRKVQFGIIKLSKAFQMPSSSRYDSATIARVQREFNVELLCDERKLFQSEKDKGGSRDSHIDVYWEQFLCLKKPSGDAPTYSTIAAVVRVSLALSHGQANVERSFSLSCQTLNCPHYVVMSKELLASAHSVHSKYRQHLEQEKERAMIEQQKKKKKKYT</sequence>
<proteinExistence type="predicted"/>
<reference evidence="1 2" key="1">
    <citation type="submission" date="2023-02" db="EMBL/GenBank/DDBJ databases">
        <title>LHISI_Scaffold_Assembly.</title>
        <authorList>
            <person name="Stuart O.P."/>
            <person name="Cleave R."/>
            <person name="Magrath M.J.L."/>
            <person name="Mikheyev A.S."/>
        </authorList>
    </citation>
    <scope>NUCLEOTIDE SEQUENCE [LARGE SCALE GENOMIC DNA]</scope>
    <source>
        <strain evidence="1">Daus_M_001</strain>
        <tissue evidence="1">Leg muscle</tissue>
    </source>
</reference>